<feature type="compositionally biased region" description="Basic and acidic residues" evidence="11">
    <location>
        <begin position="103"/>
        <end position="117"/>
    </location>
</feature>
<keyword evidence="10" id="KW-0325">Glycoprotein</keyword>
<dbReference type="GO" id="GO:0000139">
    <property type="term" value="C:Golgi membrane"/>
    <property type="evidence" value="ECO:0007669"/>
    <property type="project" value="UniProtKB-SubCell"/>
</dbReference>
<keyword evidence="7" id="KW-1133">Transmembrane helix</keyword>
<evidence type="ECO:0000256" key="7">
    <source>
        <dbReference type="ARBA" id="ARBA00022989"/>
    </source>
</evidence>
<dbReference type="CDD" id="cd19952">
    <property type="entry name" value="GT29"/>
    <property type="match status" value="1"/>
</dbReference>
<evidence type="ECO:0000256" key="6">
    <source>
        <dbReference type="ARBA" id="ARBA00022968"/>
    </source>
</evidence>
<dbReference type="InterPro" id="IPR038578">
    <property type="entry name" value="GT29-like_sf"/>
</dbReference>
<dbReference type="Proteomes" id="UP001472866">
    <property type="component" value="Chromosome 14"/>
</dbReference>
<keyword evidence="4" id="KW-0808">Transferase</keyword>
<proteinExistence type="inferred from homology"/>
<reference evidence="12 13" key="1">
    <citation type="submission" date="2024-03" db="EMBL/GenBank/DDBJ databases">
        <title>Complete genome sequence of the green alga Chloropicon roscoffensis RCC1871.</title>
        <authorList>
            <person name="Lemieux C."/>
            <person name="Pombert J.-F."/>
            <person name="Otis C."/>
            <person name="Turmel M."/>
        </authorList>
    </citation>
    <scope>NUCLEOTIDE SEQUENCE [LARGE SCALE GENOMIC DNA]</scope>
    <source>
        <strain evidence="12 13">RCC1871</strain>
    </source>
</reference>
<evidence type="ECO:0000256" key="2">
    <source>
        <dbReference type="ARBA" id="ARBA00006003"/>
    </source>
</evidence>
<evidence type="ECO:0000256" key="10">
    <source>
        <dbReference type="ARBA" id="ARBA00023180"/>
    </source>
</evidence>
<dbReference type="GO" id="GO:0008373">
    <property type="term" value="F:sialyltransferase activity"/>
    <property type="evidence" value="ECO:0007669"/>
    <property type="project" value="InterPro"/>
</dbReference>
<dbReference type="Pfam" id="PF00777">
    <property type="entry name" value="Glyco_transf_29"/>
    <property type="match status" value="2"/>
</dbReference>
<protein>
    <submittedName>
        <fullName evidence="12">Sialyltransferase</fullName>
    </submittedName>
</protein>
<keyword evidence="5" id="KW-0812">Transmembrane</keyword>
<keyword evidence="9" id="KW-0472">Membrane</keyword>
<evidence type="ECO:0000256" key="4">
    <source>
        <dbReference type="ARBA" id="ARBA00022679"/>
    </source>
</evidence>
<gene>
    <name evidence="12" type="ORF">HKI87_14g78150</name>
</gene>
<evidence type="ECO:0000256" key="1">
    <source>
        <dbReference type="ARBA" id="ARBA00004323"/>
    </source>
</evidence>
<keyword evidence="8" id="KW-0333">Golgi apparatus</keyword>
<evidence type="ECO:0000313" key="13">
    <source>
        <dbReference type="Proteomes" id="UP001472866"/>
    </source>
</evidence>
<dbReference type="PANTHER" id="PTHR11987">
    <property type="entry name" value="ALPHA-2,8-SIALYLTRANSFERASE"/>
    <property type="match status" value="1"/>
</dbReference>
<feature type="compositionally biased region" description="Basic and acidic residues" evidence="11">
    <location>
        <begin position="139"/>
        <end position="153"/>
    </location>
</feature>
<dbReference type="InterPro" id="IPR001675">
    <property type="entry name" value="Glyco_trans_29"/>
</dbReference>
<dbReference type="EMBL" id="CP151514">
    <property type="protein sequence ID" value="WZN66250.1"/>
    <property type="molecule type" value="Genomic_DNA"/>
</dbReference>
<evidence type="ECO:0000256" key="9">
    <source>
        <dbReference type="ARBA" id="ARBA00023136"/>
    </source>
</evidence>
<keyword evidence="13" id="KW-1185">Reference proteome</keyword>
<evidence type="ECO:0000256" key="8">
    <source>
        <dbReference type="ARBA" id="ARBA00023034"/>
    </source>
</evidence>
<dbReference type="Gene3D" id="3.90.1480.20">
    <property type="entry name" value="Glycosyl transferase family 29"/>
    <property type="match status" value="1"/>
</dbReference>
<sequence length="449" mass="51043">MRQYGRQRRRKRWGWGNILFAALLCAAGLIAIDIASLHGGFMLVGEPKSTVGGRVKLEQRGLKDYPKDVASHEMVVDLPPGAEAESDQGRGFPAEESGTVEGSVKDNDLEDGKRELDGPPQEAAARRTEAPKPTRRAGPRRDRERERERHDSSKTVSGSAVDRIEKLSARLMNTKIVLGKQQTVTGSRLTCGGSHTVQWRSYRELRDSFMDKTKLYRHLPPSSVSLLNYAKAIGESDCFKRHRYNYKHNNCTFEAPQGEQGPHDQAELCAVVGNGGRLRQEYHQEAIDAADVVIRFNQGVTQGFEKHVGTKSTIRMYNGPYISPKQPGEITIAQIREMAIRQWVKQAQKHEGEHTAFMFDPDFLCHAWDWVDRKGEKPSSGLVGIVMSLRLCKHTNVYGFQFDEYFNTSIRPHYYNWERPKPGRENVHPFAQERELYKSLEEMGRLTLF</sequence>
<organism evidence="12 13">
    <name type="scientific">Chloropicon roscoffensis</name>
    <dbReference type="NCBI Taxonomy" id="1461544"/>
    <lineage>
        <taxon>Eukaryota</taxon>
        <taxon>Viridiplantae</taxon>
        <taxon>Chlorophyta</taxon>
        <taxon>Chloropicophyceae</taxon>
        <taxon>Chloropicales</taxon>
        <taxon>Chloropicaceae</taxon>
        <taxon>Chloropicon</taxon>
    </lineage>
</organism>
<evidence type="ECO:0000256" key="5">
    <source>
        <dbReference type="ARBA" id="ARBA00022692"/>
    </source>
</evidence>
<evidence type="ECO:0000256" key="3">
    <source>
        <dbReference type="ARBA" id="ARBA00022676"/>
    </source>
</evidence>
<comment type="similarity">
    <text evidence="2">Belongs to the glycosyltransferase 29 family.</text>
</comment>
<accession>A0AAX4PIV4</accession>
<keyword evidence="3 12" id="KW-0328">Glycosyltransferase</keyword>
<feature type="region of interest" description="Disordered" evidence="11">
    <location>
        <begin position="80"/>
        <end position="160"/>
    </location>
</feature>
<evidence type="ECO:0000313" key="12">
    <source>
        <dbReference type="EMBL" id="WZN66250.1"/>
    </source>
</evidence>
<keyword evidence="6" id="KW-0735">Signal-anchor</keyword>
<name>A0AAX4PIV4_9CHLO</name>
<dbReference type="PANTHER" id="PTHR11987:SF36">
    <property type="entry name" value="SIA-ALPHA-2,3-GAL-BETA-1,4-GLCNAC-R:ALPHA 2,8-SIALYLTRANSFERASE"/>
    <property type="match status" value="1"/>
</dbReference>
<dbReference type="AlphaFoldDB" id="A0AAX4PIV4"/>
<dbReference type="InterPro" id="IPR050943">
    <property type="entry name" value="Glycosyltr_29_Sialyltrsf"/>
</dbReference>
<evidence type="ECO:0000256" key="11">
    <source>
        <dbReference type="SAM" id="MobiDB-lite"/>
    </source>
</evidence>
<comment type="subcellular location">
    <subcellularLocation>
        <location evidence="1">Golgi apparatus membrane</location>
        <topology evidence="1">Single-pass type II membrane protein</topology>
    </subcellularLocation>
</comment>